<evidence type="ECO:0000313" key="3">
    <source>
        <dbReference type="Proteomes" id="UP000661607"/>
    </source>
</evidence>
<keyword evidence="3" id="KW-1185">Reference proteome</keyword>
<organism evidence="2 3">
    <name type="scientific">Nonomuraea africana</name>
    <dbReference type="NCBI Taxonomy" id="46171"/>
    <lineage>
        <taxon>Bacteria</taxon>
        <taxon>Bacillati</taxon>
        <taxon>Actinomycetota</taxon>
        <taxon>Actinomycetes</taxon>
        <taxon>Streptosporangiales</taxon>
        <taxon>Streptosporangiaceae</taxon>
        <taxon>Nonomuraea</taxon>
    </lineage>
</organism>
<sequence length="228" mass="23131">MPPIEQAGPSTSPGRAVRAPAAGLLGLGLGLVAGVLAGLVHDRDSVAVLLLESWFFRFGLFLAAVACGRAARTAGHAAISGLSLAVGAYAAMTATDLLRGLPAPYELLVSDWVTGVVHLLWVVVLPLAGVLLAHLTRRAGPTGDLAAAVLIQGQSVPAVLALLAAAPEECCVLVEWGHPWHDWAGLALAVALVPLLRPTPGGRLRALLGGALLTALLWGAMALTGTAA</sequence>
<keyword evidence="1" id="KW-1133">Transmembrane helix</keyword>
<feature type="transmembrane region" description="Helical" evidence="1">
    <location>
        <begin position="112"/>
        <end position="133"/>
    </location>
</feature>
<evidence type="ECO:0000256" key="1">
    <source>
        <dbReference type="SAM" id="Phobius"/>
    </source>
</evidence>
<keyword evidence="1" id="KW-0472">Membrane</keyword>
<gene>
    <name evidence="2" type="ORF">H4W81_000103</name>
</gene>
<feature type="transmembrane region" description="Helical" evidence="1">
    <location>
        <begin position="208"/>
        <end position="227"/>
    </location>
</feature>
<evidence type="ECO:0000313" key="2">
    <source>
        <dbReference type="EMBL" id="MBE1557324.1"/>
    </source>
</evidence>
<comment type="caution">
    <text evidence="2">The sequence shown here is derived from an EMBL/GenBank/DDBJ whole genome shotgun (WGS) entry which is preliminary data.</text>
</comment>
<reference evidence="2 3" key="1">
    <citation type="submission" date="2020-10" db="EMBL/GenBank/DDBJ databases">
        <title>Sequencing the genomes of 1000 actinobacteria strains.</title>
        <authorList>
            <person name="Klenk H.-P."/>
        </authorList>
    </citation>
    <scope>NUCLEOTIDE SEQUENCE [LARGE SCALE GENOMIC DNA]</scope>
    <source>
        <strain evidence="2 3">DSM 43748</strain>
    </source>
</reference>
<name>A0ABR9K5M8_9ACTN</name>
<feature type="transmembrane region" description="Helical" evidence="1">
    <location>
        <begin position="46"/>
        <end position="67"/>
    </location>
</feature>
<keyword evidence="1" id="KW-0812">Transmembrane</keyword>
<dbReference type="Proteomes" id="UP000661607">
    <property type="component" value="Unassembled WGS sequence"/>
</dbReference>
<feature type="transmembrane region" description="Helical" evidence="1">
    <location>
        <begin position="74"/>
        <end position="92"/>
    </location>
</feature>
<dbReference type="RefSeq" id="WP_192772972.1">
    <property type="nucleotide sequence ID" value="NZ_BAAASY010000015.1"/>
</dbReference>
<dbReference type="EMBL" id="JADBEF010000001">
    <property type="protein sequence ID" value="MBE1557324.1"/>
    <property type="molecule type" value="Genomic_DNA"/>
</dbReference>
<proteinExistence type="predicted"/>
<accession>A0ABR9K5M8</accession>
<feature type="transmembrane region" description="Helical" evidence="1">
    <location>
        <begin position="21"/>
        <end position="40"/>
    </location>
</feature>
<protein>
    <submittedName>
        <fullName evidence="2">Uncharacterized protein</fullName>
    </submittedName>
</protein>